<dbReference type="AlphaFoldDB" id="D6CTT9"/>
<sequence>MHHFDIANMIVSSLIHGLIYAAIFKLFHYLSVGTAVLAAAVGLAAVWIAAKLLRTRRG</sequence>
<keyword evidence="1" id="KW-1133">Transmembrane helix</keyword>
<dbReference type="RefSeq" id="WP_013106016.1">
    <property type="nucleotide sequence ID" value="NC_014145.1"/>
</dbReference>
<evidence type="ECO:0000313" key="3">
    <source>
        <dbReference type="Proteomes" id="UP000002372"/>
    </source>
</evidence>
<name>D6CTT9_THIA3</name>
<dbReference type="Proteomes" id="UP000002372">
    <property type="component" value="Chromosome"/>
</dbReference>
<dbReference type="KEGG" id="thi:THI_2051"/>
<keyword evidence="1" id="KW-0472">Membrane</keyword>
<feature type="transmembrane region" description="Helical" evidence="1">
    <location>
        <begin position="29"/>
        <end position="50"/>
    </location>
</feature>
<reference key="1">
    <citation type="submission" date="2009-07" db="EMBL/GenBank/DDBJ databases">
        <authorList>
            <person name="Genoscope - CEA"/>
        </authorList>
    </citation>
    <scope>NUCLEOTIDE SEQUENCE</scope>
    <source>
        <strain>3As</strain>
    </source>
</reference>
<reference evidence="3" key="2">
    <citation type="journal article" date="2010" name="PLoS Genet.">
        <title>Structure, function, and evolution of the Thiomonas spp. genome.</title>
        <authorList>
            <person name="Arsene-Ploetze F."/>
            <person name="Koechler S."/>
            <person name="Marchal M."/>
            <person name="Coppee J.Y."/>
            <person name="Chandler M."/>
            <person name="Bonnefoy V."/>
            <person name="Brochier-Armanet C."/>
            <person name="Barakat M."/>
            <person name="Barbe V."/>
            <person name="Battaglia-Brunet F."/>
            <person name="Bruneel O."/>
            <person name="Bryan C.G."/>
            <person name="Cleiss-Arnold J."/>
            <person name="Cruveiller S."/>
            <person name="Erhardt M."/>
            <person name="Heinrich-Salmeron A."/>
            <person name="Hommais F."/>
            <person name="Joulian C."/>
            <person name="Krin E."/>
            <person name="Lieutaud A."/>
            <person name="Lievremont D."/>
            <person name="Michel C."/>
            <person name="Muller D."/>
            <person name="Ortet P."/>
            <person name="Proux C."/>
            <person name="Siguier P."/>
            <person name="Roche D."/>
            <person name="Rouy Z."/>
            <person name="Salvignol G."/>
            <person name="Slyemi D."/>
            <person name="Talla E."/>
            <person name="Weiss S."/>
            <person name="Weissenbach J."/>
            <person name="Medigue C."/>
            <person name="Bertin P.N."/>
        </authorList>
    </citation>
    <scope>NUCLEOTIDE SEQUENCE [LARGE SCALE GENOMIC DNA]</scope>
    <source>
        <strain evidence="3">DSM 22701 / CIP 110005 / 3As</strain>
    </source>
</reference>
<evidence type="ECO:0000256" key="1">
    <source>
        <dbReference type="SAM" id="Phobius"/>
    </source>
</evidence>
<dbReference type="HOGENOM" id="CLU_211695_0_0_4"/>
<feature type="transmembrane region" description="Helical" evidence="1">
    <location>
        <begin position="7"/>
        <end position="23"/>
    </location>
</feature>
<dbReference type="EMBL" id="FP475956">
    <property type="protein sequence ID" value="CAZ88708.1"/>
    <property type="molecule type" value="Genomic_DNA"/>
</dbReference>
<keyword evidence="1" id="KW-0812">Transmembrane</keyword>
<proteinExistence type="predicted"/>
<evidence type="ECO:0000313" key="2">
    <source>
        <dbReference type="EMBL" id="CAZ88708.1"/>
    </source>
</evidence>
<gene>
    <name evidence="2" type="ordered locus">THI_2051</name>
</gene>
<protein>
    <submittedName>
        <fullName evidence="2">Uncharacterized protein</fullName>
    </submittedName>
</protein>
<organism evidence="2 3">
    <name type="scientific">Thiomonas arsenitoxydans (strain DSM 22701 / CIP 110005 / 3As)</name>
    <dbReference type="NCBI Taxonomy" id="426114"/>
    <lineage>
        <taxon>Bacteria</taxon>
        <taxon>Pseudomonadati</taxon>
        <taxon>Pseudomonadota</taxon>
        <taxon>Betaproteobacteria</taxon>
        <taxon>Burkholderiales</taxon>
        <taxon>Thiomonas</taxon>
    </lineage>
</organism>
<accession>D6CTT9</accession>